<feature type="domain" description="DUF5667" evidence="2">
    <location>
        <begin position="52"/>
        <end position="162"/>
    </location>
</feature>
<feature type="signal peptide" evidence="1">
    <location>
        <begin position="1"/>
        <end position="21"/>
    </location>
</feature>
<dbReference type="Pfam" id="PF18915">
    <property type="entry name" value="DUF5667"/>
    <property type="match status" value="1"/>
</dbReference>
<gene>
    <name evidence="3" type="ORF">COX09_01175</name>
</gene>
<proteinExistence type="predicted"/>
<dbReference type="Proteomes" id="UP000231081">
    <property type="component" value="Unassembled WGS sequence"/>
</dbReference>
<evidence type="ECO:0000313" key="3">
    <source>
        <dbReference type="EMBL" id="PIP52506.1"/>
    </source>
</evidence>
<evidence type="ECO:0000259" key="2">
    <source>
        <dbReference type="Pfam" id="PF18915"/>
    </source>
</evidence>
<dbReference type="InterPro" id="IPR043725">
    <property type="entry name" value="DUF5667"/>
</dbReference>
<sequence>MILAALVFALGILTTSVIKTAALTAAKPSAKATPTPVVQKPAPVDYFLAYPGVLPDHMLYPLKMIRDRVWLWLTVDPLKKGQTLLLLADKRLGAGKALIEGGKVDLGISTLTKGEKYLEQAMAQATLAKSNGRDADALLKTLGQATLKHKEVLLEVREKVGEPQKLVIDSLLR</sequence>
<feature type="chain" id="PRO_5013614443" description="DUF5667 domain-containing protein" evidence="1">
    <location>
        <begin position="22"/>
        <end position="173"/>
    </location>
</feature>
<accession>A0A2H0B4C6</accession>
<dbReference type="EMBL" id="PCSQ01000028">
    <property type="protein sequence ID" value="PIP52506.1"/>
    <property type="molecule type" value="Genomic_DNA"/>
</dbReference>
<comment type="caution">
    <text evidence="3">The sequence shown here is derived from an EMBL/GenBank/DDBJ whole genome shotgun (WGS) entry which is preliminary data.</text>
</comment>
<protein>
    <recommendedName>
        <fullName evidence="2">DUF5667 domain-containing protein</fullName>
    </recommendedName>
</protein>
<dbReference type="AlphaFoldDB" id="A0A2H0B4C6"/>
<evidence type="ECO:0000313" key="4">
    <source>
        <dbReference type="Proteomes" id="UP000231081"/>
    </source>
</evidence>
<evidence type="ECO:0000256" key="1">
    <source>
        <dbReference type="SAM" id="SignalP"/>
    </source>
</evidence>
<reference evidence="3 4" key="1">
    <citation type="submission" date="2017-09" db="EMBL/GenBank/DDBJ databases">
        <title>Depth-based differentiation of microbial function through sediment-hosted aquifers and enrichment of novel symbionts in the deep terrestrial subsurface.</title>
        <authorList>
            <person name="Probst A.J."/>
            <person name="Ladd B."/>
            <person name="Jarett J.K."/>
            <person name="Geller-Mcgrath D.E."/>
            <person name="Sieber C.M."/>
            <person name="Emerson J.B."/>
            <person name="Anantharaman K."/>
            <person name="Thomas B.C."/>
            <person name="Malmstrom R."/>
            <person name="Stieglmeier M."/>
            <person name="Klingl A."/>
            <person name="Woyke T."/>
            <person name="Ryan C.M."/>
            <person name="Banfield J.F."/>
        </authorList>
    </citation>
    <scope>NUCLEOTIDE SEQUENCE [LARGE SCALE GENOMIC DNA]</scope>
    <source>
        <strain evidence="3">CG23_combo_of_CG06-09_8_20_14_all_47_9</strain>
    </source>
</reference>
<keyword evidence="1" id="KW-0732">Signal</keyword>
<name>A0A2H0B4C6_9BACT</name>
<organism evidence="3 4">
    <name type="scientific">Candidatus Beckwithbacteria bacterium CG23_combo_of_CG06-09_8_20_14_all_47_9</name>
    <dbReference type="NCBI Taxonomy" id="1974498"/>
    <lineage>
        <taxon>Bacteria</taxon>
        <taxon>Candidatus Beckwithiibacteriota</taxon>
    </lineage>
</organism>